<comment type="caution">
    <text evidence="3">The sequence shown here is derived from an EMBL/GenBank/DDBJ whole genome shotgun (WGS) entry which is preliminary data.</text>
</comment>
<evidence type="ECO:0000256" key="2">
    <source>
        <dbReference type="SAM" id="SignalP"/>
    </source>
</evidence>
<evidence type="ECO:0000313" key="4">
    <source>
        <dbReference type="Proteomes" id="UP001143362"/>
    </source>
</evidence>
<feature type="region of interest" description="Disordered" evidence="1">
    <location>
        <begin position="668"/>
        <end position="714"/>
    </location>
</feature>
<proteinExistence type="predicted"/>
<sequence length="714" mass="79324">MRLFDSKHYAPLAALVVLALLSVSAQALEWPQEVSIKDGVIVIYQPQPESLQGNVLKSRAAISIEVEEVDHPIFGVMWFDARVDTDRGAGTALVRDIKVTKVGWPESTDAQEQRFTAVVEAAMPEAGLSFSLERLTASLSTAEVEQRSLEQLKTDPPVIIFSDELALLLMFDGKPHFSAIEGSSYERALNTPFLVVRDKKKGQSWMGSGAQWFSSSDPLGPWQPNAKPPADLLQMMPEDTAEAGESIKVDKVVVATEATELIATNGKAEWTALSGGALLYVSNTETPWLRELETGNMYVLLSGRWYRSKSQKGPWTFVRADELPVSFSDIPPASDIGGLRTSVAGTEEAEQAMLDAAIPQTTAIKRDEASLTVSYDGEPKFEKIKGTEVSYAVNTGSQVLAINGRYYAVDEGVWFTATMAKGPWVVADTIPDDEIGKIPPSSPVYNTTYVKVYESTPEIVYVGYTPGYMWSYPYYGVPVYGTGWYYPPYYGAYYYPRPPTWGLHVGYNPWTGWNFGVTWSNGFLTLGMSFGGGWNSPYHRGGWYGGGYRRPVVINTGDINIGNSVNIGNRDRVNRELGDRGNAQRPNIYNREGNRARNADNALARSELKRARPAPTRANDVFADRSGNVARRNGSEWEQRSNGQWQSDKANVARDKAANVSTQQAAKVQSRAQQMPDHNRQQINRNELNRSYDARQRGTRHEMNRSGMRQGRRR</sequence>
<reference evidence="3" key="1">
    <citation type="submission" date="2019-02" db="EMBL/GenBank/DDBJ databases">
        <authorList>
            <person name="Li S.-H."/>
        </authorList>
    </citation>
    <scope>NUCLEOTIDE SEQUENCE</scope>
    <source>
        <strain evidence="3">IMCC14734</strain>
    </source>
</reference>
<evidence type="ECO:0000256" key="1">
    <source>
        <dbReference type="SAM" id="MobiDB-lite"/>
    </source>
</evidence>
<dbReference type="RefSeq" id="WP_279243578.1">
    <property type="nucleotide sequence ID" value="NZ_SHNN01000001.1"/>
</dbReference>
<feature type="compositionally biased region" description="Basic and acidic residues" evidence="1">
    <location>
        <begin position="687"/>
        <end position="704"/>
    </location>
</feature>
<gene>
    <name evidence="3" type="ORF">EYC98_01740</name>
</gene>
<organism evidence="3 4">
    <name type="scientific">Candidatus Litorirhabdus singularis</name>
    <dbReference type="NCBI Taxonomy" id="2518993"/>
    <lineage>
        <taxon>Bacteria</taxon>
        <taxon>Pseudomonadati</taxon>
        <taxon>Pseudomonadota</taxon>
        <taxon>Gammaproteobacteria</taxon>
        <taxon>Cellvibrionales</taxon>
        <taxon>Halieaceae</taxon>
        <taxon>Candidatus Litorirhabdus</taxon>
    </lineage>
</organism>
<keyword evidence="2" id="KW-0732">Signal</keyword>
<dbReference type="EMBL" id="SHNN01000001">
    <property type="protein sequence ID" value="MCX2979578.1"/>
    <property type="molecule type" value="Genomic_DNA"/>
</dbReference>
<feature type="chain" id="PRO_5047372510" evidence="2">
    <location>
        <begin position="28"/>
        <end position="714"/>
    </location>
</feature>
<protein>
    <submittedName>
        <fullName evidence="3">Carbohydrate-binding family V/XII</fullName>
    </submittedName>
</protein>
<accession>A0ABT3TBC3</accession>
<dbReference type="Proteomes" id="UP001143362">
    <property type="component" value="Unassembled WGS sequence"/>
</dbReference>
<keyword evidence="4" id="KW-1185">Reference proteome</keyword>
<evidence type="ECO:0000313" key="3">
    <source>
        <dbReference type="EMBL" id="MCX2979578.1"/>
    </source>
</evidence>
<feature type="signal peptide" evidence="2">
    <location>
        <begin position="1"/>
        <end position="27"/>
    </location>
</feature>
<name>A0ABT3TBC3_9GAMM</name>
<feature type="region of interest" description="Disordered" evidence="1">
    <location>
        <begin position="576"/>
        <end position="648"/>
    </location>
</feature>